<evidence type="ECO:0000256" key="2">
    <source>
        <dbReference type="ARBA" id="ARBA00022475"/>
    </source>
</evidence>
<dbReference type="InterPro" id="IPR004477">
    <property type="entry name" value="ComEC_N"/>
</dbReference>
<feature type="transmembrane region" description="Helical" evidence="7">
    <location>
        <begin position="370"/>
        <end position="388"/>
    </location>
</feature>
<feature type="transmembrane region" description="Helical" evidence="7">
    <location>
        <begin position="422"/>
        <end position="441"/>
    </location>
</feature>
<keyword evidence="5 7" id="KW-0472">Membrane</keyword>
<evidence type="ECO:0000256" key="3">
    <source>
        <dbReference type="ARBA" id="ARBA00022692"/>
    </source>
</evidence>
<dbReference type="Gene3D" id="3.60.15.10">
    <property type="entry name" value="Ribonuclease Z/Hydroxyacylglutathione hydrolase-like"/>
    <property type="match status" value="1"/>
</dbReference>
<dbReference type="PANTHER" id="PTHR30619">
    <property type="entry name" value="DNA INTERNALIZATION/COMPETENCE PROTEIN COMEC/REC2"/>
    <property type="match status" value="1"/>
</dbReference>
<name>A0A091AU70_9GAMM</name>
<organism evidence="9 10">
    <name type="scientific">Arenimonas oryziterrae DSM 21050 = YC6267</name>
    <dbReference type="NCBI Taxonomy" id="1121015"/>
    <lineage>
        <taxon>Bacteria</taxon>
        <taxon>Pseudomonadati</taxon>
        <taxon>Pseudomonadota</taxon>
        <taxon>Gammaproteobacteria</taxon>
        <taxon>Lysobacterales</taxon>
        <taxon>Lysobacteraceae</taxon>
        <taxon>Arenimonas</taxon>
    </lineage>
</organism>
<dbReference type="NCBIfam" id="TIGR00360">
    <property type="entry name" value="ComEC_N-term"/>
    <property type="match status" value="1"/>
</dbReference>
<sequence>MSLSVAVAMLAGVSACQVLPALPPLWLGAVLSVIAAGFYIFAPTWRDLAALVFGLCWAALVGQSVMQQRLPDSRVPMTVLVEGRVLGLPQREPDSVRFDFRIERGPAGVPVGEKVRLGWYGQPPGLDPGSCWRLLVRLKCPQGVLNPGGYDFEKSALAQRLAATGYVRDPASARRLAPAQGVDAWRDRVSHQIAQALPAGRARFVQALALGDTRALSDRDWEILRATGLTHQIAISGFHVGMVAGFGALLASGLFWLWPELGRRVPRPQATAVGALAFAAAYTALAGFALPTVRTLLMIAAVLMAKLLRRPQSGADAFALAMIVVLLVDPLSVLAPGFWLSFLGVAWLLWCLPHERQAGVLRPFFESQGVAVLGLLPLTVWFFGQASLPGPLANLLGIPAISLVIVPLALLGLLVAPMSAGLAGLFWTGSAWVMDGLWWCLERMAHWPAATIWLPEASLLAVVLGCLAAFWLLLPRGTPGKALALFLFLPLLWPDRHTPAPGEAEIVVIDVGQGLSVLVRTAAHTLLFDAGPANARGLDMGEAAVLPGLHALGIGRLDTIVISHGDNDHAGGLTAVQRAFPLARVLAPEGWAGPGMHRCQRDAHWRWDGVDFRILHPPPLFPYERNDSSCVLRIEAGGRVALIPGDIGRHVETRLVREQAPRLWADLLIAPHHGSDGSSSEAFVAAVNPRWVIFATGASNRFGLPRANIAERYRRRGAAIADTARTGMLRFSLDEQGVRRQSARRTDTPRYWREPGATGSGYAIGSPDSER</sequence>
<reference evidence="9 10" key="1">
    <citation type="submission" date="2013-09" db="EMBL/GenBank/DDBJ databases">
        <title>Genome sequencing of Arenimonas oryziterrae.</title>
        <authorList>
            <person name="Chen F."/>
            <person name="Wang G."/>
        </authorList>
    </citation>
    <scope>NUCLEOTIDE SEQUENCE [LARGE SCALE GENOMIC DNA]</scope>
    <source>
        <strain evidence="9 10">YC6267</strain>
    </source>
</reference>
<dbReference type="AlphaFoldDB" id="A0A091AU70"/>
<proteinExistence type="predicted"/>
<dbReference type="PANTHER" id="PTHR30619:SF1">
    <property type="entry name" value="RECOMBINATION PROTEIN 2"/>
    <property type="match status" value="1"/>
</dbReference>
<feature type="region of interest" description="Disordered" evidence="6">
    <location>
        <begin position="737"/>
        <end position="771"/>
    </location>
</feature>
<evidence type="ECO:0000256" key="6">
    <source>
        <dbReference type="SAM" id="MobiDB-lite"/>
    </source>
</evidence>
<dbReference type="Pfam" id="PF13567">
    <property type="entry name" value="DUF4131"/>
    <property type="match status" value="1"/>
</dbReference>
<dbReference type="InterPro" id="IPR036866">
    <property type="entry name" value="RibonucZ/Hydroxyglut_hydro"/>
</dbReference>
<keyword evidence="10" id="KW-1185">Reference proteome</keyword>
<dbReference type="CDD" id="cd07731">
    <property type="entry name" value="ComA-like_MBL-fold"/>
    <property type="match status" value="1"/>
</dbReference>
<feature type="compositionally biased region" description="Basic and acidic residues" evidence="6">
    <location>
        <begin position="737"/>
        <end position="753"/>
    </location>
</feature>
<evidence type="ECO:0000256" key="1">
    <source>
        <dbReference type="ARBA" id="ARBA00004651"/>
    </source>
</evidence>
<dbReference type="InterPro" id="IPR001279">
    <property type="entry name" value="Metallo-B-lactamas"/>
</dbReference>
<evidence type="ECO:0000256" key="7">
    <source>
        <dbReference type="SAM" id="Phobius"/>
    </source>
</evidence>
<gene>
    <name evidence="9" type="ORF">N789_12290</name>
</gene>
<feature type="domain" description="Metallo-beta-lactamase" evidence="8">
    <location>
        <begin position="513"/>
        <end position="673"/>
    </location>
</feature>
<dbReference type="InterPro" id="IPR025405">
    <property type="entry name" value="DUF4131"/>
</dbReference>
<comment type="subcellular location">
    <subcellularLocation>
        <location evidence="1">Cell membrane</location>
        <topology evidence="1">Multi-pass membrane protein</topology>
    </subcellularLocation>
</comment>
<evidence type="ECO:0000313" key="9">
    <source>
        <dbReference type="EMBL" id="KFN42901.1"/>
    </source>
</evidence>
<feature type="transmembrane region" description="Helical" evidence="7">
    <location>
        <begin position="278"/>
        <end position="305"/>
    </location>
</feature>
<feature type="transmembrane region" description="Helical" evidence="7">
    <location>
        <begin position="317"/>
        <end position="350"/>
    </location>
</feature>
<dbReference type="SMART" id="SM00849">
    <property type="entry name" value="Lactamase_B"/>
    <property type="match status" value="1"/>
</dbReference>
<dbReference type="InterPro" id="IPR035681">
    <property type="entry name" value="ComA-like_MBL"/>
</dbReference>
<dbReference type="NCBIfam" id="TIGR00361">
    <property type="entry name" value="ComEC_Rec2"/>
    <property type="match status" value="1"/>
</dbReference>
<feature type="transmembrane region" description="Helical" evidence="7">
    <location>
        <begin position="233"/>
        <end position="258"/>
    </location>
</feature>
<dbReference type="InterPro" id="IPR052159">
    <property type="entry name" value="Competence_DNA_uptake"/>
</dbReference>
<keyword evidence="4 7" id="KW-1133">Transmembrane helix</keyword>
<evidence type="ECO:0000256" key="5">
    <source>
        <dbReference type="ARBA" id="ARBA00023136"/>
    </source>
</evidence>
<dbReference type="eggNOG" id="COG0658">
    <property type="taxonomic scope" value="Bacteria"/>
</dbReference>
<keyword evidence="3 7" id="KW-0812">Transmembrane</keyword>
<keyword evidence="2" id="KW-1003">Cell membrane</keyword>
<feature type="transmembrane region" description="Helical" evidence="7">
    <location>
        <begin position="453"/>
        <end position="474"/>
    </location>
</feature>
<feature type="transmembrane region" description="Helical" evidence="7">
    <location>
        <begin position="25"/>
        <end position="42"/>
    </location>
</feature>
<dbReference type="Proteomes" id="UP000029385">
    <property type="component" value="Unassembled WGS sequence"/>
</dbReference>
<dbReference type="SUPFAM" id="SSF56281">
    <property type="entry name" value="Metallo-hydrolase/oxidoreductase"/>
    <property type="match status" value="1"/>
</dbReference>
<dbReference type="GO" id="GO:0005886">
    <property type="term" value="C:plasma membrane"/>
    <property type="evidence" value="ECO:0007669"/>
    <property type="project" value="UniProtKB-SubCell"/>
</dbReference>
<accession>A0A091AU70</accession>
<dbReference type="GO" id="GO:0030420">
    <property type="term" value="P:establishment of competence for transformation"/>
    <property type="evidence" value="ECO:0007669"/>
    <property type="project" value="InterPro"/>
</dbReference>
<dbReference type="STRING" id="1121015.GCA_000420545_02266"/>
<feature type="transmembrane region" description="Helical" evidence="7">
    <location>
        <begin position="395"/>
        <end position="416"/>
    </location>
</feature>
<dbReference type="PATRIC" id="fig|1121015.4.peg.1932"/>
<comment type="caution">
    <text evidence="9">The sequence shown here is derived from an EMBL/GenBank/DDBJ whole genome shotgun (WGS) entry which is preliminary data.</text>
</comment>
<dbReference type="eggNOG" id="COG2333">
    <property type="taxonomic scope" value="Bacteria"/>
</dbReference>
<dbReference type="InterPro" id="IPR004797">
    <property type="entry name" value="Competence_ComEC/Rec2"/>
</dbReference>
<dbReference type="Pfam" id="PF03772">
    <property type="entry name" value="Competence"/>
    <property type="match status" value="1"/>
</dbReference>
<evidence type="ECO:0000256" key="4">
    <source>
        <dbReference type="ARBA" id="ARBA00022989"/>
    </source>
</evidence>
<protein>
    <recommendedName>
        <fullName evidence="8">Metallo-beta-lactamase domain-containing protein</fullName>
    </recommendedName>
</protein>
<evidence type="ECO:0000313" key="10">
    <source>
        <dbReference type="Proteomes" id="UP000029385"/>
    </source>
</evidence>
<dbReference type="EMBL" id="AVCI01000007">
    <property type="protein sequence ID" value="KFN42901.1"/>
    <property type="molecule type" value="Genomic_DNA"/>
</dbReference>
<evidence type="ECO:0000259" key="8">
    <source>
        <dbReference type="SMART" id="SM00849"/>
    </source>
</evidence>
<dbReference type="Pfam" id="PF00753">
    <property type="entry name" value="Lactamase_B"/>
    <property type="match status" value="1"/>
</dbReference>